<dbReference type="PROSITE" id="PS50125">
    <property type="entry name" value="GUANYLATE_CYCLASE_2"/>
    <property type="match status" value="1"/>
</dbReference>
<accession>B0VI42</accession>
<evidence type="ECO:0000256" key="1">
    <source>
        <dbReference type="SAM" id="Phobius"/>
    </source>
</evidence>
<reference evidence="3 4" key="1">
    <citation type="journal article" date="2008" name="J. Bacteriol.">
        <title>'Candidatus Cloacamonas acidaminovorans': genome sequence reconstruction provides a first glimpse of a new bacterial division.</title>
        <authorList>
            <person name="Pelletier E."/>
            <person name="Kreimeyer A."/>
            <person name="Bocs S."/>
            <person name="Rouy Z."/>
            <person name="Gyapay G."/>
            <person name="Chouari R."/>
            <person name="Riviere D."/>
            <person name="Ganesan A."/>
            <person name="Daegelen P."/>
            <person name="Sghir A."/>
            <person name="Cohen G.N."/>
            <person name="Medigue C."/>
            <person name="Weissenbach J."/>
            <person name="Le Paslier D."/>
        </authorList>
    </citation>
    <scope>NUCLEOTIDE SEQUENCE [LARGE SCALE GENOMIC DNA]</scope>
    <source>
        <strain evidence="4">Evry</strain>
    </source>
</reference>
<proteinExistence type="predicted"/>
<dbReference type="SMART" id="SM00044">
    <property type="entry name" value="CYCc"/>
    <property type="match status" value="1"/>
</dbReference>
<keyword evidence="1" id="KW-0812">Transmembrane</keyword>
<evidence type="ECO:0000259" key="2">
    <source>
        <dbReference type="PROSITE" id="PS50125"/>
    </source>
</evidence>
<dbReference type="GO" id="GO:0004016">
    <property type="term" value="F:adenylate cyclase activity"/>
    <property type="evidence" value="ECO:0007669"/>
    <property type="project" value="UniProtKB-EC"/>
</dbReference>
<feature type="transmembrane region" description="Helical" evidence="1">
    <location>
        <begin position="381"/>
        <end position="401"/>
    </location>
</feature>
<dbReference type="InterPro" id="IPR029787">
    <property type="entry name" value="Nucleotide_cyclase"/>
</dbReference>
<dbReference type="InterPro" id="IPR050697">
    <property type="entry name" value="Adenylyl/Guanylyl_Cyclase_3/4"/>
</dbReference>
<keyword evidence="4" id="KW-1185">Reference proteome</keyword>
<keyword evidence="3" id="KW-0456">Lyase</keyword>
<keyword evidence="1" id="KW-1133">Transmembrane helix</keyword>
<dbReference type="KEGG" id="caci:CLOAM1151"/>
<feature type="transmembrane region" description="Helical" evidence="1">
    <location>
        <begin position="407"/>
        <end position="427"/>
    </location>
</feature>
<dbReference type="Proteomes" id="UP000002019">
    <property type="component" value="Chromosome"/>
</dbReference>
<dbReference type="SMART" id="SM01080">
    <property type="entry name" value="CHASE2"/>
    <property type="match status" value="1"/>
</dbReference>
<dbReference type="HOGENOM" id="CLU_000445_85_1_0"/>
<dbReference type="PANTHER" id="PTHR43081">
    <property type="entry name" value="ADENYLATE CYCLASE, TERMINAL-DIFFERENTIATION SPECIFIC-RELATED"/>
    <property type="match status" value="1"/>
</dbReference>
<evidence type="ECO:0000313" key="4">
    <source>
        <dbReference type="Proteomes" id="UP000002019"/>
    </source>
</evidence>
<evidence type="ECO:0000313" key="3">
    <source>
        <dbReference type="EMBL" id="CAO81013.1"/>
    </source>
</evidence>
<feature type="domain" description="Guanylate cyclase" evidence="2">
    <location>
        <begin position="472"/>
        <end position="605"/>
    </location>
</feature>
<sequence>MMSRLRYFLIALAVLLISILLPELPVISILLRTLDLSIYDTILEVHNAITYSEYKGVYDQICIVDIDEKSIKELGQFSSWPSLFFADLVNILSADEPIAIAFDVFFTESDSIQGYARERLRPEFEGLTANPDIIMDALSTDDSFAAAIENAGMVYLSMFNSDYPSYTGVLPDKLTAWKVQPKHFLQLKYPIPPIPQYTNSARGIGFANIEPDVSGKIHDYPLFLQYNNNAYLNFSMQICLDLLGVDQIKVNRNCQLLSGENIVSELPLSPDGLFYFKYYGQGGPDKTFRYISFSDVLFHRIPPGYFKDRLILVGTSAYGLKDSKITPLDNSFPGVELHSTFIRNVLEENYVRWVDSRILLIINILALTIMAIFIPRSKPFVSISVFLFISLLSIPAVYLLYVKESYIYNYNYTLVPWVLGFLAMFITQAHEQGKEKRMVRDAFEHYVSPEVIQEIMKEPEKLKAGGEKKYISIMYVDVRNFTSFCEQLTPSEITGFMNNYFNRATQTIITHRGTLDKYIGDAILALFGAPVTYPGFEENAVKSALAIRQIVLNIKEEYKDHPVLKNFRIGIGIATGEVIVGNIGSDRIFNYTGIGDKMNFGSRLEGLNKYYLTTIIIDEYTYRAVSNTVFCRKLDKVKVKGKLNPCEIYEIIDTLENMQNKPELISAYRKYETALDLMLAGQKNQAKTLLEEVLAILPSDEPSRIMLNRCEIIDWDTWDGSWQFESK</sequence>
<organism evidence="3 4">
    <name type="scientific">Cloacimonas acidaminovorans (strain Evry)</name>
    <dbReference type="NCBI Taxonomy" id="459349"/>
    <lineage>
        <taxon>Bacteria</taxon>
        <taxon>Pseudomonadati</taxon>
        <taxon>Candidatus Cloacimonadota</taxon>
        <taxon>Candidatus Cloacimonadia</taxon>
        <taxon>Candidatus Cloacimonadales</taxon>
        <taxon>Candidatus Cloacimonadaceae</taxon>
        <taxon>Candidatus Cloacimonas</taxon>
    </lineage>
</organism>
<dbReference type="SUPFAM" id="SSF55073">
    <property type="entry name" value="Nucleotide cyclase"/>
    <property type="match status" value="1"/>
</dbReference>
<protein>
    <submittedName>
        <fullName evidence="3">Adenylate cyclase</fullName>
        <ecNumber evidence="3">4.6.1.1</ecNumber>
    </submittedName>
</protein>
<dbReference type="PANTHER" id="PTHR43081:SF1">
    <property type="entry name" value="ADENYLATE CYCLASE, TERMINAL-DIFFERENTIATION SPECIFIC"/>
    <property type="match status" value="1"/>
</dbReference>
<dbReference type="GO" id="GO:0035556">
    <property type="term" value="P:intracellular signal transduction"/>
    <property type="evidence" value="ECO:0007669"/>
    <property type="project" value="InterPro"/>
</dbReference>
<dbReference type="Gene3D" id="3.30.70.1230">
    <property type="entry name" value="Nucleotide cyclase"/>
    <property type="match status" value="1"/>
</dbReference>
<dbReference type="InterPro" id="IPR007890">
    <property type="entry name" value="CHASE2"/>
</dbReference>
<keyword evidence="1" id="KW-0472">Membrane</keyword>
<dbReference type="Pfam" id="PF00211">
    <property type="entry name" value="Guanylate_cyc"/>
    <property type="match status" value="1"/>
</dbReference>
<dbReference type="CDD" id="cd07302">
    <property type="entry name" value="CHD"/>
    <property type="match status" value="1"/>
</dbReference>
<gene>
    <name evidence="3" type="ordered locus">CLOAM1151</name>
</gene>
<dbReference type="AlphaFoldDB" id="B0VI42"/>
<dbReference type="STRING" id="459349.CLOAM1151"/>
<dbReference type="EC" id="4.6.1.1" evidence="3"/>
<dbReference type="GO" id="GO:0006171">
    <property type="term" value="P:cAMP biosynthetic process"/>
    <property type="evidence" value="ECO:0007669"/>
    <property type="project" value="TreeGrafter"/>
</dbReference>
<dbReference type="EMBL" id="CU466930">
    <property type="protein sequence ID" value="CAO81013.1"/>
    <property type="molecule type" value="Genomic_DNA"/>
</dbReference>
<dbReference type="Pfam" id="PF05226">
    <property type="entry name" value="CHASE2"/>
    <property type="match status" value="1"/>
</dbReference>
<name>B0VI42_CLOAI</name>
<dbReference type="eggNOG" id="COG2114">
    <property type="taxonomic scope" value="Bacteria"/>
</dbReference>
<dbReference type="InterPro" id="IPR001054">
    <property type="entry name" value="A/G_cyclase"/>
</dbReference>
<dbReference type="eggNOG" id="COG4252">
    <property type="taxonomic scope" value="Bacteria"/>
</dbReference>